<evidence type="ECO:0000313" key="1">
    <source>
        <dbReference type="EMBL" id="PCC39112.1"/>
    </source>
</evidence>
<dbReference type="Proteomes" id="UP000218598">
    <property type="component" value="Unassembled WGS sequence"/>
</dbReference>
<evidence type="ECO:0000313" key="2">
    <source>
        <dbReference type="Proteomes" id="UP000218598"/>
    </source>
</evidence>
<protein>
    <submittedName>
        <fullName evidence="1">Uncharacterized protein</fullName>
    </submittedName>
</protein>
<comment type="caution">
    <text evidence="1">The sequence shown here is derived from an EMBL/GenBank/DDBJ whole genome shotgun (WGS) entry which is preliminary data.</text>
</comment>
<gene>
    <name evidence="1" type="ORF">CIK66_10515</name>
</gene>
<sequence>MNLSSVPIGAPLTELDGLAIVPALIRTPHGWIEQSPTRCGSCEGTRLLIGWTACGCRSDTLAPGHRTWTCQECGQHERVGCQEADAQRGPMEEYGCTRRASTPAAQ</sequence>
<reference evidence="1 2" key="1">
    <citation type="journal article" date="2017" name="Elife">
        <title>Extensive horizontal gene transfer in cheese-associated bacteria.</title>
        <authorList>
            <person name="Bonham K.S."/>
            <person name="Wolfe B.E."/>
            <person name="Dutton R.J."/>
        </authorList>
    </citation>
    <scope>NUCLEOTIDE SEQUENCE [LARGE SCALE GENOMIC DNA]</scope>
    <source>
        <strain evidence="1 2">341_9</strain>
    </source>
</reference>
<dbReference type="AlphaFoldDB" id="A0A2A3YH85"/>
<dbReference type="EMBL" id="NRGR01000017">
    <property type="protein sequence ID" value="PCC39112.1"/>
    <property type="molecule type" value="Genomic_DNA"/>
</dbReference>
<accession>A0A2A3YH85</accession>
<name>A0A2A3YH85_9MICO</name>
<keyword evidence="2" id="KW-1185">Reference proteome</keyword>
<organism evidence="1 2">
    <name type="scientific">Brachybacterium alimentarium</name>
    <dbReference type="NCBI Taxonomy" id="47845"/>
    <lineage>
        <taxon>Bacteria</taxon>
        <taxon>Bacillati</taxon>
        <taxon>Actinomycetota</taxon>
        <taxon>Actinomycetes</taxon>
        <taxon>Micrococcales</taxon>
        <taxon>Dermabacteraceae</taxon>
        <taxon>Brachybacterium</taxon>
    </lineage>
</organism>
<proteinExistence type="predicted"/>